<keyword evidence="2" id="KW-1185">Reference proteome</keyword>
<gene>
    <name evidence="1" type="ORF">ACJRO7_009522</name>
</gene>
<comment type="caution">
    <text evidence="1">The sequence shown here is derived from an EMBL/GenBank/DDBJ whole genome shotgun (WGS) entry which is preliminary data.</text>
</comment>
<name>A0ABD3L953_EUCGL</name>
<evidence type="ECO:0000313" key="2">
    <source>
        <dbReference type="Proteomes" id="UP001634007"/>
    </source>
</evidence>
<reference evidence="1 2" key="1">
    <citation type="submission" date="2024-11" db="EMBL/GenBank/DDBJ databases">
        <title>Chromosome-level genome assembly of Eucalyptus globulus Labill. provides insights into its genome evolution.</title>
        <authorList>
            <person name="Li X."/>
        </authorList>
    </citation>
    <scope>NUCLEOTIDE SEQUENCE [LARGE SCALE GENOMIC DNA]</scope>
    <source>
        <strain evidence="1">CL2024</strain>
        <tissue evidence="1">Fresh tender leaves</tissue>
    </source>
</reference>
<dbReference type="AlphaFoldDB" id="A0ABD3L953"/>
<dbReference type="EMBL" id="JBJKBG010000002">
    <property type="protein sequence ID" value="KAL3748299.1"/>
    <property type="molecule type" value="Genomic_DNA"/>
</dbReference>
<evidence type="ECO:0000313" key="1">
    <source>
        <dbReference type="EMBL" id="KAL3748299.1"/>
    </source>
</evidence>
<protein>
    <submittedName>
        <fullName evidence="1">Uncharacterized protein</fullName>
    </submittedName>
</protein>
<proteinExistence type="predicted"/>
<accession>A0ABD3L953</accession>
<sequence>MLSQQDAAIQATAAYINQLKERVDESKMRKELAMRSNGRQPGALVSGLEVTLISGVDKNSVLSEAISILKEEGAEAVCASVSIVGDKVFHTFYAQV</sequence>
<organism evidence="1 2">
    <name type="scientific">Eucalyptus globulus</name>
    <name type="common">Tasmanian blue gum</name>
    <dbReference type="NCBI Taxonomy" id="34317"/>
    <lineage>
        <taxon>Eukaryota</taxon>
        <taxon>Viridiplantae</taxon>
        <taxon>Streptophyta</taxon>
        <taxon>Embryophyta</taxon>
        <taxon>Tracheophyta</taxon>
        <taxon>Spermatophyta</taxon>
        <taxon>Magnoliopsida</taxon>
        <taxon>eudicotyledons</taxon>
        <taxon>Gunneridae</taxon>
        <taxon>Pentapetalae</taxon>
        <taxon>rosids</taxon>
        <taxon>malvids</taxon>
        <taxon>Myrtales</taxon>
        <taxon>Myrtaceae</taxon>
        <taxon>Myrtoideae</taxon>
        <taxon>Eucalypteae</taxon>
        <taxon>Eucalyptus</taxon>
    </lineage>
</organism>
<dbReference type="Proteomes" id="UP001634007">
    <property type="component" value="Unassembled WGS sequence"/>
</dbReference>